<evidence type="ECO:0000313" key="1">
    <source>
        <dbReference type="EMBL" id="GGO05374.1"/>
    </source>
</evidence>
<evidence type="ECO:0000313" key="2">
    <source>
        <dbReference type="Proteomes" id="UP000602381"/>
    </source>
</evidence>
<dbReference type="Proteomes" id="UP000602381">
    <property type="component" value="Unassembled WGS sequence"/>
</dbReference>
<protein>
    <submittedName>
        <fullName evidence="1">Uncharacterized protein</fullName>
    </submittedName>
</protein>
<reference evidence="2" key="1">
    <citation type="journal article" date="2019" name="Int. J. Syst. Evol. Microbiol.">
        <title>The Global Catalogue of Microorganisms (GCM) 10K type strain sequencing project: providing services to taxonomists for standard genome sequencing and annotation.</title>
        <authorList>
            <consortium name="The Broad Institute Genomics Platform"/>
            <consortium name="The Broad Institute Genome Sequencing Center for Infectious Disease"/>
            <person name="Wu L."/>
            <person name="Ma J."/>
        </authorList>
    </citation>
    <scope>NUCLEOTIDE SEQUENCE [LARGE SCALE GENOMIC DNA]</scope>
    <source>
        <strain evidence="2">JCM 17843</strain>
    </source>
</reference>
<gene>
    <name evidence="1" type="ORF">GCM10007972_02720</name>
</gene>
<comment type="caution">
    <text evidence="1">The sequence shown here is derived from an EMBL/GenBank/DDBJ whole genome shotgun (WGS) entry which is preliminary data.</text>
</comment>
<accession>A0ABQ2L869</accession>
<dbReference type="EMBL" id="BMOV01000001">
    <property type="protein sequence ID" value="GGO05374.1"/>
    <property type="molecule type" value="Genomic_DNA"/>
</dbReference>
<proteinExistence type="predicted"/>
<organism evidence="1 2">
    <name type="scientific">Iodidimonas muriae</name>
    <dbReference type="NCBI Taxonomy" id="261467"/>
    <lineage>
        <taxon>Bacteria</taxon>
        <taxon>Pseudomonadati</taxon>
        <taxon>Pseudomonadota</taxon>
        <taxon>Alphaproteobacteria</taxon>
        <taxon>Iodidimonadales</taxon>
        <taxon>Iodidimonadaceae</taxon>
        <taxon>Iodidimonas</taxon>
    </lineage>
</organism>
<name>A0ABQ2L869_9PROT</name>
<sequence>MASVLSEREGLATKRYANEKFTNRMPAHKCRDGTGGDGNAPYGGAISVSDYVCREPQI</sequence>
<keyword evidence="2" id="KW-1185">Reference proteome</keyword>